<sequence>MSPTSNFKKIVIKTCFRLGLIIFPLGLSAQSYIGQTMDNYAGLHAIAVNPANAYDSPFRTDINLVSVSGFAGSDFISLSFSDLLDSGGEFDFDSDAMRHPSNNNHFFTNVDVLGPSFMFNVGEKQSFGLTTRVRGLFNLNNIDGNLYEQISDGFDIADDFDFDSSELNSTLHAFAEVGITYGREIFRTQDQFIKGGITLKYLQGAGGGFFNSPGLSGSYSSLANNLDTEGTISYGNTPGYESGDFDSGNLAAGFGADIGAVYEYRKRIMDNKVQGTRAQQYKFKLALSITDIGSINYKNSENTIYDASGGVNAAEFEIKDADEVLEDNFPSTTTTGDQKIALPTAFQVMADYYFGSRIYLGMHTGISMHNSAKSNTNTIINTMTIAPRFESKWFSIYSPLGLRQYGDFSWGLGMRVGPLTLGSGSILTNLVSDKSKNADIYVGLKIPFYKSKFN</sequence>
<gene>
    <name evidence="2" type="ORF">LCGC14_1371310</name>
</gene>
<reference evidence="2" key="1">
    <citation type="journal article" date="2015" name="Nature">
        <title>Complex archaea that bridge the gap between prokaryotes and eukaryotes.</title>
        <authorList>
            <person name="Spang A."/>
            <person name="Saw J.H."/>
            <person name="Jorgensen S.L."/>
            <person name="Zaremba-Niedzwiedzka K."/>
            <person name="Martijn J."/>
            <person name="Lind A.E."/>
            <person name="van Eijk R."/>
            <person name="Schleper C."/>
            <person name="Guy L."/>
            <person name="Ettema T.J."/>
        </authorList>
    </citation>
    <scope>NUCLEOTIDE SEQUENCE</scope>
</reference>
<accession>A0A0F9KRB5</accession>
<dbReference type="InterPro" id="IPR043781">
    <property type="entry name" value="DUF5723"/>
</dbReference>
<proteinExistence type="predicted"/>
<comment type="caution">
    <text evidence="2">The sequence shown here is derived from an EMBL/GenBank/DDBJ whole genome shotgun (WGS) entry which is preliminary data.</text>
</comment>
<feature type="domain" description="DUF5723" evidence="1">
    <location>
        <begin position="50"/>
        <end position="421"/>
    </location>
</feature>
<dbReference type="AlphaFoldDB" id="A0A0F9KRB5"/>
<evidence type="ECO:0000259" key="1">
    <source>
        <dbReference type="Pfam" id="PF18990"/>
    </source>
</evidence>
<dbReference type="EMBL" id="LAZR01008662">
    <property type="protein sequence ID" value="KKM77316.1"/>
    <property type="molecule type" value="Genomic_DNA"/>
</dbReference>
<evidence type="ECO:0000313" key="2">
    <source>
        <dbReference type="EMBL" id="KKM77316.1"/>
    </source>
</evidence>
<dbReference type="Pfam" id="PF18990">
    <property type="entry name" value="DUF5723"/>
    <property type="match status" value="1"/>
</dbReference>
<protein>
    <recommendedName>
        <fullName evidence="1">DUF5723 domain-containing protein</fullName>
    </recommendedName>
</protein>
<organism evidence="2">
    <name type="scientific">marine sediment metagenome</name>
    <dbReference type="NCBI Taxonomy" id="412755"/>
    <lineage>
        <taxon>unclassified sequences</taxon>
        <taxon>metagenomes</taxon>
        <taxon>ecological metagenomes</taxon>
    </lineage>
</organism>
<name>A0A0F9KRB5_9ZZZZ</name>